<dbReference type="PATRIC" id="fig|81408.3.peg.2713"/>
<dbReference type="PROSITE" id="PS50901">
    <property type="entry name" value="FTSK"/>
    <property type="match status" value="1"/>
</dbReference>
<evidence type="ECO:0000256" key="1">
    <source>
        <dbReference type="ARBA" id="ARBA00004141"/>
    </source>
</evidence>
<evidence type="ECO:0000256" key="4">
    <source>
        <dbReference type="PROSITE-ProRule" id="PRU00289"/>
    </source>
</evidence>
<dbReference type="PANTHER" id="PTHR22683">
    <property type="entry name" value="SPORULATION PROTEIN RELATED"/>
    <property type="match status" value="1"/>
</dbReference>
<evidence type="ECO:0000259" key="5">
    <source>
        <dbReference type="PROSITE" id="PS50901"/>
    </source>
</evidence>
<keyword evidence="3 4" id="KW-0067">ATP-binding</keyword>
<feature type="domain" description="FtsK" evidence="5">
    <location>
        <begin position="131"/>
        <end position="312"/>
    </location>
</feature>
<evidence type="ECO:0000313" key="7">
    <source>
        <dbReference type="Proteomes" id="UP000075455"/>
    </source>
</evidence>
<sequence>MQKVRGFIRRQWLKAQLKKAFHSAGLYVKYRSGDREIPVYPKIHSAIETSDKIEYVFTLINGMDPKEVMKKEYVFRQVFGRNTDVKGDLKKFVLTVYRKTFPKELKYNYNTILPVIDGLNLPIVAGMDRHGQWHVYDAINEPGLLISGEPGAGKSSQVRSIITTLIQYKKPHELEIYLGDLKMSEFHLFYDIEHVKSVCIYPEDLRKMLTYLTREMKRRGELLNKYRVTHVNKLPESEKVPYILICIDEFVMIMDDKDMKAMLIQLVALGRALGMVCILSLQRPSHDILDTKIRSCLTVRMGFRVSDFSNAKIIGTTGAEKIAKETPGRFLLKRSDIIELQAPFLDEKHAEKILRAYKSSKWKNRFTGDSRMSSEPLTDDILGGL</sequence>
<comment type="subcellular location">
    <subcellularLocation>
        <location evidence="1">Membrane</location>
        <topology evidence="1">Multi-pass membrane protein</topology>
    </subcellularLocation>
</comment>
<dbReference type="Proteomes" id="UP000075455">
    <property type="component" value="Unassembled WGS sequence"/>
</dbReference>
<evidence type="ECO:0000313" key="6">
    <source>
        <dbReference type="EMBL" id="KYD20514.1"/>
    </source>
</evidence>
<dbReference type="AlphaFoldDB" id="A0A150M7E6"/>
<dbReference type="GO" id="GO:0016020">
    <property type="term" value="C:membrane"/>
    <property type="evidence" value="ECO:0007669"/>
    <property type="project" value="UniProtKB-SubCell"/>
</dbReference>
<dbReference type="RefSeq" id="WP_061578706.1">
    <property type="nucleotide sequence ID" value="NZ_LQYS01000003.1"/>
</dbReference>
<keyword evidence="2 4" id="KW-0547">Nucleotide-binding</keyword>
<name>A0A150M7E6_9BACL</name>
<dbReference type="STRING" id="81408.B4119_3982"/>
<evidence type="ECO:0000256" key="2">
    <source>
        <dbReference type="ARBA" id="ARBA00022741"/>
    </source>
</evidence>
<accession>A0A150M7E6</accession>
<organism evidence="6 7">
    <name type="scientific">Saccharococcus caldoxylosilyticus</name>
    <dbReference type="NCBI Taxonomy" id="81408"/>
    <lineage>
        <taxon>Bacteria</taxon>
        <taxon>Bacillati</taxon>
        <taxon>Bacillota</taxon>
        <taxon>Bacilli</taxon>
        <taxon>Bacillales</taxon>
        <taxon>Anoxybacillaceae</taxon>
        <taxon>Saccharococcus</taxon>
    </lineage>
</organism>
<dbReference type="Gene3D" id="3.40.50.300">
    <property type="entry name" value="P-loop containing nucleotide triphosphate hydrolases"/>
    <property type="match status" value="1"/>
</dbReference>
<dbReference type="PANTHER" id="PTHR22683:SF41">
    <property type="entry name" value="DNA TRANSLOCASE FTSK"/>
    <property type="match status" value="1"/>
</dbReference>
<evidence type="ECO:0000256" key="3">
    <source>
        <dbReference type="ARBA" id="ARBA00022840"/>
    </source>
</evidence>
<dbReference type="InterPro" id="IPR002543">
    <property type="entry name" value="FtsK_dom"/>
</dbReference>
<dbReference type="SUPFAM" id="SSF52540">
    <property type="entry name" value="P-loop containing nucleoside triphosphate hydrolases"/>
    <property type="match status" value="1"/>
</dbReference>
<reference evidence="6 7" key="1">
    <citation type="submission" date="2016-01" db="EMBL/GenBank/DDBJ databases">
        <title>Draft Genome Sequences of Seven Thermophilic Sporeformers Isolated from Foods.</title>
        <authorList>
            <person name="Berendsen E.M."/>
            <person name="Wells-Bennik M.H."/>
            <person name="Krawcyk A.O."/>
            <person name="De Jong A."/>
            <person name="Holsappel S."/>
            <person name="Eijlander R.T."/>
            <person name="Kuipers O.P."/>
        </authorList>
    </citation>
    <scope>NUCLEOTIDE SEQUENCE [LARGE SCALE GENOMIC DNA]</scope>
    <source>
        <strain evidence="6 7">B4119</strain>
    </source>
</reference>
<dbReference type="GO" id="GO:0003677">
    <property type="term" value="F:DNA binding"/>
    <property type="evidence" value="ECO:0007669"/>
    <property type="project" value="InterPro"/>
</dbReference>
<comment type="caution">
    <text evidence="6">The sequence shown here is derived from an EMBL/GenBank/DDBJ whole genome shotgun (WGS) entry which is preliminary data.</text>
</comment>
<gene>
    <name evidence="6" type="ORF">B4119_3982</name>
</gene>
<dbReference type="GO" id="GO:0005524">
    <property type="term" value="F:ATP binding"/>
    <property type="evidence" value="ECO:0007669"/>
    <property type="project" value="UniProtKB-UniRule"/>
</dbReference>
<dbReference type="InterPro" id="IPR050206">
    <property type="entry name" value="FtsK/SpoIIIE/SftA"/>
</dbReference>
<dbReference type="InterPro" id="IPR027417">
    <property type="entry name" value="P-loop_NTPase"/>
</dbReference>
<feature type="binding site" evidence="4">
    <location>
        <begin position="148"/>
        <end position="155"/>
    </location>
    <ligand>
        <name>ATP</name>
        <dbReference type="ChEBI" id="CHEBI:30616"/>
    </ligand>
</feature>
<proteinExistence type="predicted"/>
<dbReference type="EMBL" id="LQYS01000003">
    <property type="protein sequence ID" value="KYD20514.1"/>
    <property type="molecule type" value="Genomic_DNA"/>
</dbReference>
<dbReference type="Pfam" id="PF01580">
    <property type="entry name" value="FtsK_SpoIIIE"/>
    <property type="match status" value="1"/>
</dbReference>
<protein>
    <recommendedName>
        <fullName evidence="5">FtsK domain-containing protein</fullName>
    </recommendedName>
</protein>